<accession>A0A8T0IF63</accession>
<gene>
    <name evidence="1" type="ORF">KC19_4G228000</name>
</gene>
<evidence type="ECO:0000313" key="1">
    <source>
        <dbReference type="EMBL" id="KAG0581143.1"/>
    </source>
</evidence>
<dbReference type="Proteomes" id="UP000822688">
    <property type="component" value="Chromosome 4"/>
</dbReference>
<keyword evidence="2" id="KW-1185">Reference proteome</keyword>
<protein>
    <submittedName>
        <fullName evidence="1">Uncharacterized protein</fullName>
    </submittedName>
</protein>
<reference evidence="1" key="1">
    <citation type="submission" date="2020-06" db="EMBL/GenBank/DDBJ databases">
        <title>WGS assembly of Ceratodon purpureus strain R40.</title>
        <authorList>
            <person name="Carey S.B."/>
            <person name="Jenkins J."/>
            <person name="Shu S."/>
            <person name="Lovell J.T."/>
            <person name="Sreedasyam A."/>
            <person name="Maumus F."/>
            <person name="Tiley G.P."/>
            <person name="Fernandez-Pozo N."/>
            <person name="Barry K."/>
            <person name="Chen C."/>
            <person name="Wang M."/>
            <person name="Lipzen A."/>
            <person name="Daum C."/>
            <person name="Saski C.A."/>
            <person name="Payton A.C."/>
            <person name="Mcbreen J.C."/>
            <person name="Conrad R.E."/>
            <person name="Kollar L.M."/>
            <person name="Olsson S."/>
            <person name="Huttunen S."/>
            <person name="Landis J.B."/>
            <person name="Wickett N.J."/>
            <person name="Johnson M.G."/>
            <person name="Rensing S.A."/>
            <person name="Grimwood J."/>
            <person name="Schmutz J."/>
            <person name="Mcdaniel S.F."/>
        </authorList>
    </citation>
    <scope>NUCLEOTIDE SEQUENCE</scope>
    <source>
        <strain evidence="1">R40</strain>
    </source>
</reference>
<comment type="caution">
    <text evidence="1">The sequence shown here is derived from an EMBL/GenBank/DDBJ whole genome shotgun (WGS) entry which is preliminary data.</text>
</comment>
<dbReference type="EMBL" id="CM026424">
    <property type="protein sequence ID" value="KAG0581143.1"/>
    <property type="molecule type" value="Genomic_DNA"/>
</dbReference>
<organism evidence="1 2">
    <name type="scientific">Ceratodon purpureus</name>
    <name type="common">Fire moss</name>
    <name type="synonym">Dicranum purpureum</name>
    <dbReference type="NCBI Taxonomy" id="3225"/>
    <lineage>
        <taxon>Eukaryota</taxon>
        <taxon>Viridiplantae</taxon>
        <taxon>Streptophyta</taxon>
        <taxon>Embryophyta</taxon>
        <taxon>Bryophyta</taxon>
        <taxon>Bryophytina</taxon>
        <taxon>Bryopsida</taxon>
        <taxon>Dicranidae</taxon>
        <taxon>Pseudoditrichales</taxon>
        <taxon>Ditrichaceae</taxon>
        <taxon>Ceratodon</taxon>
    </lineage>
</organism>
<proteinExistence type="predicted"/>
<evidence type="ECO:0000313" key="2">
    <source>
        <dbReference type="Proteomes" id="UP000822688"/>
    </source>
</evidence>
<sequence>MMGVVYSAVAILSGSATQSILMLPIHGKPSLAFGHVLSFTPRPRLAIIMTPRLRGALGSGRGRDGMMESWSARSFRVGVMEL</sequence>
<name>A0A8T0IF63_CERPU</name>
<dbReference type="AlphaFoldDB" id="A0A8T0IF63"/>